<reference evidence="3" key="1">
    <citation type="submission" date="2022-01" db="UniProtKB">
        <authorList>
            <consortium name="EnsemblMetazoa"/>
        </authorList>
    </citation>
    <scope>IDENTIFICATION</scope>
</reference>
<dbReference type="PROSITE" id="PS51420">
    <property type="entry name" value="RHO"/>
    <property type="match status" value="1"/>
</dbReference>
<dbReference type="AlphaFoldDB" id="A0A8I6SIE6"/>
<dbReference type="SUPFAM" id="SSF52540">
    <property type="entry name" value="P-loop containing nucleoside triphosphate hydrolases"/>
    <property type="match status" value="1"/>
</dbReference>
<protein>
    <submittedName>
        <fullName evidence="3">Uncharacterized protein</fullName>
    </submittedName>
</protein>
<dbReference type="NCBIfam" id="TIGR00231">
    <property type="entry name" value="small_GTP"/>
    <property type="match status" value="1"/>
</dbReference>
<evidence type="ECO:0000256" key="1">
    <source>
        <dbReference type="ARBA" id="ARBA00006270"/>
    </source>
</evidence>
<dbReference type="InterPro" id="IPR001806">
    <property type="entry name" value="Small_GTPase"/>
</dbReference>
<keyword evidence="2" id="KW-0547">Nucleotide-binding</keyword>
<accession>A0A8I6SIE6</accession>
<dbReference type="SMART" id="SM00175">
    <property type="entry name" value="RAB"/>
    <property type="match status" value="1"/>
</dbReference>
<dbReference type="GO" id="GO:0003924">
    <property type="term" value="F:GTPase activity"/>
    <property type="evidence" value="ECO:0007669"/>
    <property type="project" value="InterPro"/>
</dbReference>
<comment type="similarity">
    <text evidence="1">Belongs to the small GTPase superfamily. Rab family.</text>
</comment>
<dbReference type="Pfam" id="PF00071">
    <property type="entry name" value="Ras"/>
    <property type="match status" value="1"/>
</dbReference>
<organism evidence="3 4">
    <name type="scientific">Cimex lectularius</name>
    <name type="common">Bed bug</name>
    <name type="synonym">Acanthia lectularia</name>
    <dbReference type="NCBI Taxonomy" id="79782"/>
    <lineage>
        <taxon>Eukaryota</taxon>
        <taxon>Metazoa</taxon>
        <taxon>Ecdysozoa</taxon>
        <taxon>Arthropoda</taxon>
        <taxon>Hexapoda</taxon>
        <taxon>Insecta</taxon>
        <taxon>Pterygota</taxon>
        <taxon>Neoptera</taxon>
        <taxon>Paraneoptera</taxon>
        <taxon>Hemiptera</taxon>
        <taxon>Heteroptera</taxon>
        <taxon>Panheteroptera</taxon>
        <taxon>Cimicomorpha</taxon>
        <taxon>Cimicidae</taxon>
        <taxon>Cimex</taxon>
    </lineage>
</organism>
<name>A0A8I6SIE6_CIMLE</name>
<dbReference type="SMART" id="SM00176">
    <property type="entry name" value="RAN"/>
    <property type="match status" value="1"/>
</dbReference>
<dbReference type="PROSITE" id="PS51421">
    <property type="entry name" value="RAS"/>
    <property type="match status" value="1"/>
</dbReference>
<dbReference type="CDD" id="cd00154">
    <property type="entry name" value="Rab"/>
    <property type="match status" value="1"/>
</dbReference>
<dbReference type="Gene3D" id="3.40.50.300">
    <property type="entry name" value="P-loop containing nucleotide triphosphate hydrolases"/>
    <property type="match status" value="1"/>
</dbReference>
<evidence type="ECO:0000256" key="2">
    <source>
        <dbReference type="ARBA" id="ARBA00022741"/>
    </source>
</evidence>
<dbReference type="InterPro" id="IPR027417">
    <property type="entry name" value="P-loop_NTPase"/>
</dbReference>
<dbReference type="PANTHER" id="PTHR47978">
    <property type="match status" value="1"/>
</dbReference>
<dbReference type="OrthoDB" id="63533at2759"/>
<dbReference type="FunFam" id="3.40.50.300:FF:000808">
    <property type="entry name" value="Small GTP-binding protein, putative"/>
    <property type="match status" value="1"/>
</dbReference>
<dbReference type="PRINTS" id="PR00449">
    <property type="entry name" value="RASTRNSFRMNG"/>
</dbReference>
<evidence type="ECO:0000313" key="4">
    <source>
        <dbReference type="Proteomes" id="UP000494040"/>
    </source>
</evidence>
<dbReference type="GO" id="GO:0005525">
    <property type="term" value="F:GTP binding"/>
    <property type="evidence" value="ECO:0007669"/>
    <property type="project" value="InterPro"/>
</dbReference>
<keyword evidence="4" id="KW-1185">Reference proteome</keyword>
<dbReference type="SMART" id="SM00174">
    <property type="entry name" value="RHO"/>
    <property type="match status" value="1"/>
</dbReference>
<dbReference type="PROSITE" id="PS51419">
    <property type="entry name" value="RAB"/>
    <property type="match status" value="1"/>
</dbReference>
<sequence>MSMTRRVTDHYVTLGDPAVSYSQPIRYNLLFNINDGHGCVVDFISGSVCNRMPGVGKTSMVVRYLGKMFSHHISPTIGASFFTCNINLGDTKVKLQVWDTAGQERFRSMAPMYYRNANAALLVYDITQMSTFNSIKSWVKELQRNVEDPMILCVVGNKTDLESQRKVPKEEAIQYATSIAACYFESSALNDTGIEDIFLCCANDLITLNQDQSVSYNTNVQEKNVPNGRPISLLSATEKRTCC</sequence>
<gene>
    <name evidence="3" type="primary">106664638</name>
</gene>
<dbReference type="InterPro" id="IPR005225">
    <property type="entry name" value="Small_GTP-bd"/>
</dbReference>
<dbReference type="EnsemblMetazoa" id="XM_024226079.1">
    <property type="protein sequence ID" value="XP_024081847.1"/>
    <property type="gene ID" value="LOC106664638"/>
</dbReference>
<dbReference type="SMART" id="SM00173">
    <property type="entry name" value="RAS"/>
    <property type="match status" value="1"/>
</dbReference>
<evidence type="ECO:0000313" key="3">
    <source>
        <dbReference type="EnsemblMetazoa" id="XP_024081847.1"/>
    </source>
</evidence>
<dbReference type="Proteomes" id="UP000494040">
    <property type="component" value="Unassembled WGS sequence"/>
</dbReference>
<proteinExistence type="inferred from homology"/>